<feature type="coiled-coil region" evidence="1">
    <location>
        <begin position="414"/>
        <end position="441"/>
    </location>
</feature>
<accession>A0A8B6CS38</accession>
<evidence type="ECO:0000256" key="1">
    <source>
        <dbReference type="SAM" id="Coils"/>
    </source>
</evidence>
<dbReference type="AlphaFoldDB" id="A0A8B6CS38"/>
<name>A0A8B6CS38_MYTGA</name>
<evidence type="ECO:0000313" key="2">
    <source>
        <dbReference type="EMBL" id="VDI08090.1"/>
    </source>
</evidence>
<protein>
    <recommendedName>
        <fullName evidence="4">Death domain-containing protein</fullName>
    </recommendedName>
</protein>
<reference evidence="2" key="1">
    <citation type="submission" date="2018-11" db="EMBL/GenBank/DDBJ databases">
        <authorList>
            <person name="Alioto T."/>
            <person name="Alioto T."/>
        </authorList>
    </citation>
    <scope>NUCLEOTIDE SEQUENCE</scope>
</reference>
<dbReference type="OrthoDB" id="6116593at2759"/>
<evidence type="ECO:0000313" key="3">
    <source>
        <dbReference type="Proteomes" id="UP000596742"/>
    </source>
</evidence>
<dbReference type="Proteomes" id="UP000596742">
    <property type="component" value="Unassembled WGS sequence"/>
</dbReference>
<gene>
    <name evidence="2" type="ORF">MGAL_10B058879</name>
</gene>
<dbReference type="EMBL" id="UYJE01002133">
    <property type="protein sequence ID" value="VDI08090.1"/>
    <property type="molecule type" value="Genomic_DNA"/>
</dbReference>
<keyword evidence="1" id="KW-0175">Coiled coil</keyword>
<organism evidence="2 3">
    <name type="scientific">Mytilus galloprovincialis</name>
    <name type="common">Mediterranean mussel</name>
    <dbReference type="NCBI Taxonomy" id="29158"/>
    <lineage>
        <taxon>Eukaryota</taxon>
        <taxon>Metazoa</taxon>
        <taxon>Spiralia</taxon>
        <taxon>Lophotrochozoa</taxon>
        <taxon>Mollusca</taxon>
        <taxon>Bivalvia</taxon>
        <taxon>Autobranchia</taxon>
        <taxon>Pteriomorphia</taxon>
        <taxon>Mytilida</taxon>
        <taxon>Mytiloidea</taxon>
        <taxon>Mytilidae</taxon>
        <taxon>Mytilinae</taxon>
        <taxon>Mytilus</taxon>
    </lineage>
</organism>
<comment type="caution">
    <text evidence="2">The sequence shown here is derived from an EMBL/GenBank/DDBJ whole genome shotgun (WGS) entry which is preliminary data.</text>
</comment>
<evidence type="ECO:0008006" key="4">
    <source>
        <dbReference type="Google" id="ProtNLM"/>
    </source>
</evidence>
<proteinExistence type="predicted"/>
<keyword evidence="3" id="KW-1185">Reference proteome</keyword>
<sequence length="486" mass="55864">MHKRIPAEFYYVASMVRTKNTTGYFESPNFAQRNIALAFISSSSMIPPALSFRFVSYCLSLFAVKKYDQNKDMLFHRSAVFTIDPSLDMFVSCDDDIIVVRLVHSTNGALIMRDLASSIRECLADALEKISQLYVKTSSTGSLTDKASFDLSLCCSSLVDPCLLPMFKLQKQDDVWICPEHGIGHRKDVLSSWDLQKEQIQCGVACPVSNNDFLKQIPDDIHLRRLSMLYSVQEIKELLINLQQKSTIWKSLLYINDSQQEQEEILKFDTLRKYRDKFLITFDDIRKAVERGHIQSPHTLCEVVRGNPIDFDQEPEIWDSLPTDELLDRLAPLIGNNSLLFLVELGMAFSTWEQIRYKQNDRNLVKLNRDILQEWRTTFCNLKSIKPSLRHIGSTAGTRKEEKPGLDVDLAKSLKNFFKDIKFVQHNIQQMKQNVDEVQQSKEQNGNLLTALELQQKQLHDVDLKLNESVRSLKESVATVIKKSKS</sequence>